<dbReference type="OrthoDB" id="9155169at2"/>
<keyword evidence="3" id="KW-0813">Transport</keyword>
<organism evidence="9 10">
    <name type="scientific">Candidatus Marinarcus aquaticus</name>
    <dbReference type="NCBI Taxonomy" id="2044504"/>
    <lineage>
        <taxon>Bacteria</taxon>
        <taxon>Pseudomonadati</taxon>
        <taxon>Campylobacterota</taxon>
        <taxon>Epsilonproteobacteria</taxon>
        <taxon>Campylobacterales</taxon>
        <taxon>Arcobacteraceae</taxon>
        <taxon>Candidatus Marinarcus</taxon>
    </lineage>
</organism>
<comment type="similarity">
    <text evidence="2 8">Belongs to the 4-toluene sulfonate uptake permease (TSUP) (TC 2.A.102) family.</text>
</comment>
<feature type="transmembrane region" description="Helical" evidence="8">
    <location>
        <begin position="133"/>
        <end position="157"/>
    </location>
</feature>
<evidence type="ECO:0000313" key="10">
    <source>
        <dbReference type="Proteomes" id="UP000290657"/>
    </source>
</evidence>
<dbReference type="InterPro" id="IPR052017">
    <property type="entry name" value="TSUP"/>
</dbReference>
<feature type="transmembrane region" description="Helical" evidence="8">
    <location>
        <begin position="169"/>
        <end position="188"/>
    </location>
</feature>
<evidence type="ECO:0000256" key="5">
    <source>
        <dbReference type="ARBA" id="ARBA00022692"/>
    </source>
</evidence>
<keyword evidence="10" id="KW-1185">Reference proteome</keyword>
<feature type="transmembrane region" description="Helical" evidence="8">
    <location>
        <begin position="43"/>
        <end position="61"/>
    </location>
</feature>
<keyword evidence="5 8" id="KW-0812">Transmembrane</keyword>
<evidence type="ECO:0000256" key="2">
    <source>
        <dbReference type="ARBA" id="ARBA00009142"/>
    </source>
</evidence>
<dbReference type="Proteomes" id="UP000290657">
    <property type="component" value="Unassembled WGS sequence"/>
</dbReference>
<dbReference type="Pfam" id="PF01925">
    <property type="entry name" value="TauE"/>
    <property type="match status" value="1"/>
</dbReference>
<evidence type="ECO:0000313" key="9">
    <source>
        <dbReference type="EMBL" id="RXJ53783.1"/>
    </source>
</evidence>
<evidence type="ECO:0000256" key="6">
    <source>
        <dbReference type="ARBA" id="ARBA00022989"/>
    </source>
</evidence>
<dbReference type="InterPro" id="IPR002781">
    <property type="entry name" value="TM_pro_TauE-like"/>
</dbReference>
<dbReference type="RefSeq" id="WP_128997210.1">
    <property type="nucleotide sequence ID" value="NZ_PDKN01000012.1"/>
</dbReference>
<keyword evidence="7 8" id="KW-0472">Membrane</keyword>
<feature type="transmembrane region" description="Helical" evidence="8">
    <location>
        <begin position="6"/>
        <end position="31"/>
    </location>
</feature>
<name>A0A4Q0XQH1_9BACT</name>
<evidence type="ECO:0000256" key="7">
    <source>
        <dbReference type="ARBA" id="ARBA00023136"/>
    </source>
</evidence>
<dbReference type="AlphaFoldDB" id="A0A4Q0XQH1"/>
<proteinExistence type="inferred from homology"/>
<accession>A0A4Q0XQH1</accession>
<feature type="transmembrane region" description="Helical" evidence="8">
    <location>
        <begin position="224"/>
        <end position="244"/>
    </location>
</feature>
<sequence>MPLELLFIVAATLFVAAIIHGSIGFGFPLIATPIIALFTDMQTAVFFTLIPTLLVNIVSIKSEEKFMTVFKEFAPFAIVSTLGSLIGTIILISLNSEFFKLLLAVIILLYLSMDKFKVKTNVVHKHPKKSLVFFGLSAGLMGGLTNAMAPLLIVYSFESNHTKSQTIQFSNLCFLFGKIVQLIIFSFYASFTHVQMGFSLTTLFVVALALFVGVKIKRKIEGPLYKLCIKGLLFIMAVLLIVQVSV</sequence>
<evidence type="ECO:0000256" key="1">
    <source>
        <dbReference type="ARBA" id="ARBA00004651"/>
    </source>
</evidence>
<reference evidence="9 10" key="1">
    <citation type="submission" date="2017-10" db="EMBL/GenBank/DDBJ databases">
        <title>Genomics of the genus Arcobacter.</title>
        <authorList>
            <person name="Perez-Cataluna A."/>
            <person name="Figueras M.J."/>
        </authorList>
    </citation>
    <scope>NUCLEOTIDE SEQUENCE [LARGE SCALE GENOMIC DNA]</scope>
    <source>
        <strain evidence="9 10">CECT 8987</strain>
    </source>
</reference>
<dbReference type="PANTHER" id="PTHR30269:SF32">
    <property type="entry name" value="MEMBRANE TRANSPORTER PROTEIN-RELATED"/>
    <property type="match status" value="1"/>
</dbReference>
<comment type="subcellular location">
    <subcellularLocation>
        <location evidence="1 8">Cell membrane</location>
        <topology evidence="1 8">Multi-pass membrane protein</topology>
    </subcellularLocation>
</comment>
<feature type="transmembrane region" description="Helical" evidence="8">
    <location>
        <begin position="73"/>
        <end position="91"/>
    </location>
</feature>
<dbReference type="EMBL" id="PDKN01000012">
    <property type="protein sequence ID" value="RXJ53783.1"/>
    <property type="molecule type" value="Genomic_DNA"/>
</dbReference>
<dbReference type="PANTHER" id="PTHR30269">
    <property type="entry name" value="TRANSMEMBRANE PROTEIN YFCA"/>
    <property type="match status" value="1"/>
</dbReference>
<gene>
    <name evidence="9" type="ORF">CRV04_12570</name>
</gene>
<feature type="transmembrane region" description="Helical" evidence="8">
    <location>
        <begin position="194"/>
        <end position="212"/>
    </location>
</feature>
<keyword evidence="4 8" id="KW-1003">Cell membrane</keyword>
<evidence type="ECO:0000256" key="3">
    <source>
        <dbReference type="ARBA" id="ARBA00022448"/>
    </source>
</evidence>
<protein>
    <recommendedName>
        <fullName evidence="8">Probable membrane transporter protein</fullName>
    </recommendedName>
</protein>
<dbReference type="GO" id="GO:0005886">
    <property type="term" value="C:plasma membrane"/>
    <property type="evidence" value="ECO:0007669"/>
    <property type="project" value="UniProtKB-SubCell"/>
</dbReference>
<evidence type="ECO:0000256" key="4">
    <source>
        <dbReference type="ARBA" id="ARBA00022475"/>
    </source>
</evidence>
<keyword evidence="6 8" id="KW-1133">Transmembrane helix</keyword>
<comment type="caution">
    <text evidence="9">The sequence shown here is derived from an EMBL/GenBank/DDBJ whole genome shotgun (WGS) entry which is preliminary data.</text>
</comment>
<evidence type="ECO:0000256" key="8">
    <source>
        <dbReference type="RuleBase" id="RU363041"/>
    </source>
</evidence>